<protein>
    <recommendedName>
        <fullName evidence="4">Phosphodiester glycosidase domain-containing protein</fullName>
    </recommendedName>
</protein>
<organism evidence="2 3">
    <name type="scientific">Aliidongia dinghuensis</name>
    <dbReference type="NCBI Taxonomy" id="1867774"/>
    <lineage>
        <taxon>Bacteria</taxon>
        <taxon>Pseudomonadati</taxon>
        <taxon>Pseudomonadota</taxon>
        <taxon>Alphaproteobacteria</taxon>
        <taxon>Rhodospirillales</taxon>
        <taxon>Dongiaceae</taxon>
        <taxon>Aliidongia</taxon>
    </lineage>
</organism>
<feature type="signal peptide" evidence="1">
    <location>
        <begin position="1"/>
        <end position="24"/>
    </location>
</feature>
<evidence type="ECO:0000256" key="1">
    <source>
        <dbReference type="SAM" id="SignalP"/>
    </source>
</evidence>
<keyword evidence="1" id="KW-0732">Signal</keyword>
<evidence type="ECO:0000313" key="3">
    <source>
        <dbReference type="Proteomes" id="UP000646365"/>
    </source>
</evidence>
<reference evidence="2" key="2">
    <citation type="submission" date="2020-09" db="EMBL/GenBank/DDBJ databases">
        <authorList>
            <person name="Sun Q."/>
            <person name="Zhou Y."/>
        </authorList>
    </citation>
    <scope>NUCLEOTIDE SEQUENCE</scope>
    <source>
        <strain evidence="2">CGMCC 1.15725</strain>
    </source>
</reference>
<gene>
    <name evidence="2" type="ORF">GCM10011611_12990</name>
</gene>
<name>A0A8J2YRC4_9PROT</name>
<evidence type="ECO:0008006" key="4">
    <source>
        <dbReference type="Google" id="ProtNLM"/>
    </source>
</evidence>
<reference evidence="2" key="1">
    <citation type="journal article" date="2014" name="Int. J. Syst. Evol. Microbiol.">
        <title>Complete genome sequence of Corynebacterium casei LMG S-19264T (=DSM 44701T), isolated from a smear-ripened cheese.</title>
        <authorList>
            <consortium name="US DOE Joint Genome Institute (JGI-PGF)"/>
            <person name="Walter F."/>
            <person name="Albersmeier A."/>
            <person name="Kalinowski J."/>
            <person name="Ruckert C."/>
        </authorList>
    </citation>
    <scope>NUCLEOTIDE SEQUENCE</scope>
    <source>
        <strain evidence="2">CGMCC 1.15725</strain>
    </source>
</reference>
<evidence type="ECO:0000313" key="2">
    <source>
        <dbReference type="EMBL" id="GGF08919.1"/>
    </source>
</evidence>
<proteinExistence type="predicted"/>
<dbReference type="Gene3D" id="2.40.70.10">
    <property type="entry name" value="Acid Proteases"/>
    <property type="match status" value="2"/>
</dbReference>
<dbReference type="Pfam" id="PF13650">
    <property type="entry name" value="Asp_protease_2"/>
    <property type="match status" value="1"/>
</dbReference>
<feature type="chain" id="PRO_5035284123" description="Phosphodiester glycosidase domain-containing protein" evidence="1">
    <location>
        <begin position="25"/>
        <end position="329"/>
    </location>
</feature>
<dbReference type="AlphaFoldDB" id="A0A8J2YRC4"/>
<accession>A0A8J2YRC4</accession>
<dbReference type="Proteomes" id="UP000646365">
    <property type="component" value="Unassembled WGS sequence"/>
</dbReference>
<dbReference type="InterPro" id="IPR021109">
    <property type="entry name" value="Peptidase_aspartic_dom_sf"/>
</dbReference>
<keyword evidence="3" id="KW-1185">Reference proteome</keyword>
<sequence>MRTFSIRIATVATTFAFLASTAFAADDCALKQIASMSASLIDGALAVDATLNDLPVKMWLATASDVSSIDEAFVKRAGMPLIDMNGKVYSTGRRLMNQKTRISSMRLGNALSSDAPFVIYPEGHDGVDGKPVGTLATDYLSNYDVDIDLAAGKVNLFDRNHCKGQVAYWAKEYLASPIFLSNTGLARRPEMTIVADGQSLRGMISTDDAKNVLRQAVAESRFGLVAGSAEMPKSGTWHDSDGRTTDRYSHTFQSLAFGDITLHNTTVSVESINIAANSESTGSHFISINTQQPDIYIGMDLLKKLHLYIAYSENMIYYTIASPKQAAGQ</sequence>
<dbReference type="EMBL" id="BMJQ01000003">
    <property type="protein sequence ID" value="GGF08919.1"/>
    <property type="molecule type" value="Genomic_DNA"/>
</dbReference>
<comment type="caution">
    <text evidence="2">The sequence shown here is derived from an EMBL/GenBank/DDBJ whole genome shotgun (WGS) entry which is preliminary data.</text>
</comment>
<dbReference type="RefSeq" id="WP_189043792.1">
    <property type="nucleotide sequence ID" value="NZ_BMJQ01000003.1"/>
</dbReference>